<dbReference type="AlphaFoldDB" id="A0A1L8CMF1"/>
<dbReference type="Gene3D" id="3.40.50.150">
    <property type="entry name" value="Vaccinia Virus protein VP39"/>
    <property type="match status" value="1"/>
</dbReference>
<keyword evidence="1" id="KW-0808">Transferase</keyword>
<protein>
    <submittedName>
        <fullName evidence="1">Methyltransferase domain protein</fullName>
    </submittedName>
</protein>
<dbReference type="InterPro" id="IPR029063">
    <property type="entry name" value="SAM-dependent_MTases_sf"/>
</dbReference>
<reference evidence="1 2" key="1">
    <citation type="journal article" date="2017" name="Arch. Microbiol.">
        <title>Mariprofundus micogutta sp. nov., a novel iron-oxidizing zetaproteobacterium isolated from a deep-sea hydrothermal field at the Bayonnaise knoll of the Izu-Ogasawara arc, and a description of Mariprofundales ord. nov. and Zetaproteobacteria classis nov.</title>
        <authorList>
            <person name="Makita H."/>
            <person name="Tanaka E."/>
            <person name="Mitsunobu S."/>
            <person name="Miyazaki M."/>
            <person name="Nunoura T."/>
            <person name="Uematsu K."/>
            <person name="Takaki Y."/>
            <person name="Nishi S."/>
            <person name="Shimamura S."/>
            <person name="Takai K."/>
        </authorList>
    </citation>
    <scope>NUCLEOTIDE SEQUENCE [LARGE SCALE GENOMIC DNA]</scope>
    <source>
        <strain evidence="1 2">ET2</strain>
    </source>
</reference>
<dbReference type="Proteomes" id="UP000231632">
    <property type="component" value="Unassembled WGS sequence"/>
</dbReference>
<dbReference type="PANTHER" id="PTHR43861">
    <property type="entry name" value="TRANS-ACONITATE 2-METHYLTRANSFERASE-RELATED"/>
    <property type="match status" value="1"/>
</dbReference>
<dbReference type="GO" id="GO:0008168">
    <property type="term" value="F:methyltransferase activity"/>
    <property type="evidence" value="ECO:0007669"/>
    <property type="project" value="UniProtKB-KW"/>
</dbReference>
<evidence type="ECO:0000313" key="2">
    <source>
        <dbReference type="Proteomes" id="UP000231632"/>
    </source>
</evidence>
<dbReference type="PANTHER" id="PTHR43861:SF6">
    <property type="entry name" value="METHYLTRANSFERASE TYPE 11"/>
    <property type="match status" value="1"/>
</dbReference>
<name>A0A1L8CMF1_9PROT</name>
<keyword evidence="1" id="KW-0489">Methyltransferase</keyword>
<dbReference type="GO" id="GO:0032259">
    <property type="term" value="P:methylation"/>
    <property type="evidence" value="ECO:0007669"/>
    <property type="project" value="UniProtKB-KW"/>
</dbReference>
<organism evidence="1 2">
    <name type="scientific">Mariprofundus micogutta</name>
    <dbReference type="NCBI Taxonomy" id="1921010"/>
    <lineage>
        <taxon>Bacteria</taxon>
        <taxon>Pseudomonadati</taxon>
        <taxon>Pseudomonadota</taxon>
        <taxon>Candidatius Mariprofundia</taxon>
        <taxon>Mariprofundales</taxon>
        <taxon>Mariprofundaceae</taxon>
        <taxon>Mariprofundus</taxon>
    </lineage>
</organism>
<comment type="caution">
    <text evidence="1">The sequence shown here is derived from an EMBL/GenBank/DDBJ whole genome shotgun (WGS) entry which is preliminary data.</text>
</comment>
<dbReference type="RefSeq" id="WP_072659397.1">
    <property type="nucleotide sequence ID" value="NZ_BDFD01000007.1"/>
</dbReference>
<keyword evidence="2" id="KW-1185">Reference proteome</keyword>
<dbReference type="SUPFAM" id="SSF53335">
    <property type="entry name" value="S-adenosyl-L-methionine-dependent methyltransferases"/>
    <property type="match status" value="1"/>
</dbReference>
<dbReference type="OrthoDB" id="7537532at2"/>
<accession>A0A1L8CMF1</accession>
<proteinExistence type="predicted"/>
<sequence length="314" mass="35661">MTNHSVQCDLCGGDKFEIVSRSDRHKQALDTGLCLGCGLVMHLPVPNEAEVAEYYATRYRQDYHGERQPSERRVMRAWKNAGRIYNQIGSSISAVETVFEIGAGIGCTVKYFEDQGLKASGIEPNHDFNAFTHSKLFADVENVNLYDLEPTPRTDLVLLIHVIEHFSSPKKALKHIHGLINDGGMFYVECPNLTGPFATQSRMFHYAHIYNFSPETLKSMAEQCGFELIESFSGDDDADIQMLFRKVGMQDQPVQLSGNADRVRARINKYNALSYHARPAYLSKRARKVSSYLMEYMKAREFVSSLLSRLEKQR</sequence>
<dbReference type="STRING" id="1921010.MMIC_P1036"/>
<dbReference type="EMBL" id="BDFD01000007">
    <property type="protein sequence ID" value="GAV20074.1"/>
    <property type="molecule type" value="Genomic_DNA"/>
</dbReference>
<evidence type="ECO:0000313" key="1">
    <source>
        <dbReference type="EMBL" id="GAV20074.1"/>
    </source>
</evidence>
<gene>
    <name evidence="1" type="ORF">MMIC_P1036</name>
</gene>
<dbReference type="Pfam" id="PF13489">
    <property type="entry name" value="Methyltransf_23"/>
    <property type="match status" value="1"/>
</dbReference>